<sequence length="496" mass="50998">MADDEKSGGSDKINKSSDVDEIKDAAVVEDASTGSEPPVDEDLAEGASAVEAVPGDEAADAAELTDAEVVEGDDGVAAVEAVPDADEDLGEVELTDNDFDRSEGAFDEDPLEEPDDTYDPTPFEAPEPPQAEGFAGASSQAGPATDTSYADTSAPVPQVTQTIVKKAGFLPLLLGGVAAAIIGFVAARYVVPDGWPFPGVQTAEDPFVVDTLATLEAHGAAIADLDTRTAAVEQSVSGIDVDALSSQASDAAATANDASQRLDGLTGNVEALDGRLTALEKRPVEESVSPEAIEAYERELDAMRAAIQTQREEIESMLADATEMEESANQTAQLTQARAALAQISSALTDGTPFADAAAQLRQSTGSIPEALSSVADEGVATQAELADQFPGASRAALSAARNAGAADEGGGRFSSFLREQLGARSVVPKEGNDADAILSRAEAAQRDGDLDAALTEIEALPDPARDALSVWTARAQARRDALAALAAASQELNTQ</sequence>
<feature type="compositionally biased region" description="Acidic residues" evidence="2">
    <location>
        <begin position="57"/>
        <end position="74"/>
    </location>
</feature>
<feature type="compositionally biased region" description="Acidic residues" evidence="2">
    <location>
        <begin position="83"/>
        <end position="97"/>
    </location>
</feature>
<keyword evidence="3" id="KW-1133">Transmembrane helix</keyword>
<proteinExistence type="predicted"/>
<gene>
    <name evidence="4" type="ORF">SAMN06295998_10542</name>
</gene>
<evidence type="ECO:0000256" key="3">
    <source>
        <dbReference type="SAM" id="Phobius"/>
    </source>
</evidence>
<dbReference type="STRING" id="1387277.SAMN06295998_10542"/>
<feature type="compositionally biased region" description="Acidic residues" evidence="2">
    <location>
        <begin position="105"/>
        <end position="118"/>
    </location>
</feature>
<evidence type="ECO:0008006" key="6">
    <source>
        <dbReference type="Google" id="ProtNLM"/>
    </source>
</evidence>
<accession>A0A1W2BW49</accession>
<feature type="compositionally biased region" description="Polar residues" evidence="2">
    <location>
        <begin position="137"/>
        <end position="151"/>
    </location>
</feature>
<dbReference type="Gene3D" id="1.10.287.1490">
    <property type="match status" value="1"/>
</dbReference>
<evidence type="ECO:0000313" key="4">
    <source>
        <dbReference type="EMBL" id="SMC77217.1"/>
    </source>
</evidence>
<feature type="compositionally biased region" description="Basic and acidic residues" evidence="2">
    <location>
        <begin position="1"/>
        <end position="26"/>
    </location>
</feature>
<evidence type="ECO:0000256" key="1">
    <source>
        <dbReference type="SAM" id="Coils"/>
    </source>
</evidence>
<feature type="transmembrane region" description="Helical" evidence="3">
    <location>
        <begin position="169"/>
        <end position="191"/>
    </location>
</feature>
<dbReference type="RefSeq" id="WP_084352783.1">
    <property type="nucleotide sequence ID" value="NZ_FWYD01000005.1"/>
</dbReference>
<keyword evidence="1" id="KW-0175">Coiled coil</keyword>
<feature type="coiled-coil region" evidence="1">
    <location>
        <begin position="262"/>
        <end position="327"/>
    </location>
</feature>
<reference evidence="4 5" key="1">
    <citation type="submission" date="2017-04" db="EMBL/GenBank/DDBJ databases">
        <authorList>
            <person name="Afonso C.L."/>
            <person name="Miller P.J."/>
            <person name="Scott M.A."/>
            <person name="Spackman E."/>
            <person name="Goraichik I."/>
            <person name="Dimitrov K.M."/>
            <person name="Suarez D.L."/>
            <person name="Swayne D.E."/>
        </authorList>
    </citation>
    <scope>NUCLEOTIDE SEQUENCE [LARGE SCALE GENOMIC DNA]</scope>
    <source>
        <strain evidence="4 5">CGMCC 1.12644</strain>
    </source>
</reference>
<evidence type="ECO:0000256" key="2">
    <source>
        <dbReference type="SAM" id="MobiDB-lite"/>
    </source>
</evidence>
<keyword evidence="5" id="KW-1185">Reference proteome</keyword>
<dbReference type="Proteomes" id="UP000192330">
    <property type="component" value="Unassembled WGS sequence"/>
</dbReference>
<protein>
    <recommendedName>
        <fullName evidence="6">Mitochondrial inner membrane protein</fullName>
    </recommendedName>
</protein>
<dbReference type="EMBL" id="FWYD01000005">
    <property type="protein sequence ID" value="SMC77217.1"/>
    <property type="molecule type" value="Genomic_DNA"/>
</dbReference>
<name>A0A1W2BW49_9RHOB</name>
<keyword evidence="3" id="KW-0812">Transmembrane</keyword>
<dbReference type="OrthoDB" id="7659420at2"/>
<dbReference type="AlphaFoldDB" id="A0A1W2BW49"/>
<keyword evidence="3" id="KW-0472">Membrane</keyword>
<evidence type="ECO:0000313" key="5">
    <source>
        <dbReference type="Proteomes" id="UP000192330"/>
    </source>
</evidence>
<feature type="region of interest" description="Disordered" evidence="2">
    <location>
        <begin position="1"/>
        <end position="152"/>
    </location>
</feature>
<organism evidence="4 5">
    <name type="scientific">Primorskyibacter flagellatus</name>
    <dbReference type="NCBI Taxonomy" id="1387277"/>
    <lineage>
        <taxon>Bacteria</taxon>
        <taxon>Pseudomonadati</taxon>
        <taxon>Pseudomonadota</taxon>
        <taxon>Alphaproteobacteria</taxon>
        <taxon>Rhodobacterales</taxon>
        <taxon>Roseobacteraceae</taxon>
        <taxon>Primorskyibacter</taxon>
    </lineage>
</organism>